<feature type="non-terminal residue" evidence="1">
    <location>
        <position position="1"/>
    </location>
</feature>
<keyword evidence="2" id="KW-1185">Reference proteome</keyword>
<protein>
    <submittedName>
        <fullName evidence="1">Uncharacterized protein</fullName>
    </submittedName>
</protein>
<dbReference type="Proteomes" id="UP001059041">
    <property type="component" value="Linkage Group LG7"/>
</dbReference>
<proteinExistence type="predicted"/>
<reference evidence="1" key="1">
    <citation type="submission" date="2021-02" db="EMBL/GenBank/DDBJ databases">
        <title>Comparative genomics reveals that relaxation of natural selection precedes convergent phenotypic evolution of cavefish.</title>
        <authorList>
            <person name="Peng Z."/>
        </authorList>
    </citation>
    <scope>NUCLEOTIDE SEQUENCE</scope>
    <source>
        <tissue evidence="1">Muscle</tissue>
    </source>
</reference>
<dbReference type="EMBL" id="JAFHDT010000007">
    <property type="protein sequence ID" value="KAI7808186.1"/>
    <property type="molecule type" value="Genomic_DNA"/>
</dbReference>
<dbReference type="AlphaFoldDB" id="A0A9W7WTZ5"/>
<comment type="caution">
    <text evidence="1">The sequence shown here is derived from an EMBL/GenBank/DDBJ whole genome shotgun (WGS) entry which is preliminary data.</text>
</comment>
<evidence type="ECO:0000313" key="1">
    <source>
        <dbReference type="EMBL" id="KAI7808186.1"/>
    </source>
</evidence>
<evidence type="ECO:0000313" key="2">
    <source>
        <dbReference type="Proteomes" id="UP001059041"/>
    </source>
</evidence>
<organism evidence="1 2">
    <name type="scientific">Triplophysa rosa</name>
    <name type="common">Cave loach</name>
    <dbReference type="NCBI Taxonomy" id="992332"/>
    <lineage>
        <taxon>Eukaryota</taxon>
        <taxon>Metazoa</taxon>
        <taxon>Chordata</taxon>
        <taxon>Craniata</taxon>
        <taxon>Vertebrata</taxon>
        <taxon>Euteleostomi</taxon>
        <taxon>Actinopterygii</taxon>
        <taxon>Neopterygii</taxon>
        <taxon>Teleostei</taxon>
        <taxon>Ostariophysi</taxon>
        <taxon>Cypriniformes</taxon>
        <taxon>Nemacheilidae</taxon>
        <taxon>Triplophysa</taxon>
    </lineage>
</organism>
<gene>
    <name evidence="1" type="ORF">IRJ41_019936</name>
</gene>
<sequence>QTPPLHVHTNHVNEEEEEEDVKISRTSIHLLILEDLRRVTSQSFSGIWLG</sequence>
<accession>A0A9W7WTZ5</accession>
<name>A0A9W7WTZ5_TRIRA</name>